<evidence type="ECO:0000313" key="6">
    <source>
        <dbReference type="Proteomes" id="UP001642540"/>
    </source>
</evidence>
<feature type="signal peptide" evidence="3">
    <location>
        <begin position="1"/>
        <end position="25"/>
    </location>
</feature>
<protein>
    <recommendedName>
        <fullName evidence="4">Tyrosine-protein kinase catalytic domain-containing protein</fullName>
    </recommendedName>
</protein>
<feature type="compositionally biased region" description="Low complexity" evidence="1">
    <location>
        <begin position="557"/>
        <end position="571"/>
    </location>
</feature>
<sequence>MEHYRILRALFQLILLWIPFQSTSCVEFDRELTGVAYSAFVHRSENGQPIPGWDTLTLQNIKTMLEVISTKFTRVATYGVGAKNVLYVKNDTYYGGKQGFTAEAAALINQERMNLSTTVIVGMWLSDEDVQMESEIEVALETAEIGNNIYNGTVVGLVASHNEIGNKDKLERTKQALDVITKIKVRAHAVGLKVGTRQSCYEKKGETGELLKKIVNMSDFIICEMQPAQDQSISGGKAGFETVGNDLLVNKHLLKRINPNIEVMGQTGWPSKGKEPWQTIDNLKIYWETANEWAVKNNFTMWFTEAFDGPWKNWDPHSAHFGWWKLRQNKDINNPDGYAEKIYEPPEVEPKVGTNPWIIVGVALAVAFIVLIMALFTLLFMRVQKLQQAITPEDIREFMEGLSAETAQSGQMENALMVPYDKSYEISKDKLQIKLCPLGSLEDYLRNNQISNTTTADRYANAPLVKLDEAETNMDKPPITYRDMVQWSHEIACGDIPYPGLSWNLDFVDSLVNGLRMKSPPHATPEVYNIMVDCWHLEPNERPTFTDLKSSTGHLFEPGTEEGNNPNPTENIYANQPQPSSTVYTEIEL</sequence>
<feature type="region of interest" description="Disordered" evidence="1">
    <location>
        <begin position="554"/>
        <end position="589"/>
    </location>
</feature>
<keyword evidence="3" id="KW-0732">Signal</keyword>
<dbReference type="Gene3D" id="3.20.20.80">
    <property type="entry name" value="Glycosidases"/>
    <property type="match status" value="1"/>
</dbReference>
<dbReference type="Pfam" id="PF07714">
    <property type="entry name" value="PK_Tyr_Ser-Thr"/>
    <property type="match status" value="1"/>
</dbReference>
<organism evidence="5 6">
    <name type="scientific">Orchesella dallaii</name>
    <dbReference type="NCBI Taxonomy" id="48710"/>
    <lineage>
        <taxon>Eukaryota</taxon>
        <taxon>Metazoa</taxon>
        <taxon>Ecdysozoa</taxon>
        <taxon>Arthropoda</taxon>
        <taxon>Hexapoda</taxon>
        <taxon>Collembola</taxon>
        <taxon>Entomobryomorpha</taxon>
        <taxon>Entomobryoidea</taxon>
        <taxon>Orchesellidae</taxon>
        <taxon>Orchesellinae</taxon>
        <taxon>Orchesella</taxon>
    </lineage>
</organism>
<dbReference type="InterPro" id="IPR050122">
    <property type="entry name" value="RTK"/>
</dbReference>
<dbReference type="InterPro" id="IPR020635">
    <property type="entry name" value="Tyr_kinase_cat_dom"/>
</dbReference>
<feature type="transmembrane region" description="Helical" evidence="2">
    <location>
        <begin position="357"/>
        <end position="380"/>
    </location>
</feature>
<dbReference type="InterPro" id="IPR017853">
    <property type="entry name" value="GH"/>
</dbReference>
<dbReference type="Proteomes" id="UP001642540">
    <property type="component" value="Unassembled WGS sequence"/>
</dbReference>
<name>A0ABP1R365_9HEXA</name>
<evidence type="ECO:0000259" key="4">
    <source>
        <dbReference type="SMART" id="SM00219"/>
    </source>
</evidence>
<keyword evidence="6" id="KW-1185">Reference proteome</keyword>
<evidence type="ECO:0000256" key="2">
    <source>
        <dbReference type="SAM" id="Phobius"/>
    </source>
</evidence>
<dbReference type="InterPro" id="IPR011009">
    <property type="entry name" value="Kinase-like_dom_sf"/>
</dbReference>
<evidence type="ECO:0000313" key="5">
    <source>
        <dbReference type="EMBL" id="CAL8118435.1"/>
    </source>
</evidence>
<feature type="domain" description="Tyrosine-protein kinase catalytic" evidence="4">
    <location>
        <begin position="380"/>
        <end position="556"/>
    </location>
</feature>
<dbReference type="Gene3D" id="1.10.510.10">
    <property type="entry name" value="Transferase(Phosphotransferase) domain 1"/>
    <property type="match status" value="1"/>
</dbReference>
<reference evidence="5 6" key="1">
    <citation type="submission" date="2024-08" db="EMBL/GenBank/DDBJ databases">
        <authorList>
            <person name="Cucini C."/>
            <person name="Frati F."/>
        </authorList>
    </citation>
    <scope>NUCLEOTIDE SEQUENCE [LARGE SCALE GENOMIC DNA]</scope>
</reference>
<proteinExistence type="predicted"/>
<keyword evidence="2" id="KW-1133">Transmembrane helix</keyword>
<keyword evidence="2" id="KW-0812">Transmembrane</keyword>
<comment type="caution">
    <text evidence="5">The sequence shown here is derived from an EMBL/GenBank/DDBJ whole genome shotgun (WGS) entry which is preliminary data.</text>
</comment>
<dbReference type="SUPFAM" id="SSF56112">
    <property type="entry name" value="Protein kinase-like (PK-like)"/>
    <property type="match status" value="1"/>
</dbReference>
<dbReference type="InterPro" id="IPR001245">
    <property type="entry name" value="Ser-Thr/Tyr_kinase_cat_dom"/>
</dbReference>
<dbReference type="PANTHER" id="PTHR24416:SF600">
    <property type="entry name" value="PDGF- AND VEGF-RECEPTOR RELATED, ISOFORM J"/>
    <property type="match status" value="1"/>
</dbReference>
<evidence type="ECO:0000256" key="1">
    <source>
        <dbReference type="SAM" id="MobiDB-lite"/>
    </source>
</evidence>
<dbReference type="SMART" id="SM00219">
    <property type="entry name" value="TyrKc"/>
    <property type="match status" value="1"/>
</dbReference>
<keyword evidence="2" id="KW-0472">Membrane</keyword>
<dbReference type="SUPFAM" id="SSF51445">
    <property type="entry name" value="(Trans)glycosidases"/>
    <property type="match status" value="1"/>
</dbReference>
<dbReference type="PANTHER" id="PTHR24416">
    <property type="entry name" value="TYROSINE-PROTEIN KINASE RECEPTOR"/>
    <property type="match status" value="1"/>
</dbReference>
<feature type="compositionally biased region" description="Polar residues" evidence="1">
    <location>
        <begin position="572"/>
        <end position="589"/>
    </location>
</feature>
<accession>A0ABP1R365</accession>
<dbReference type="EMBL" id="CAXLJM020000057">
    <property type="protein sequence ID" value="CAL8118435.1"/>
    <property type="molecule type" value="Genomic_DNA"/>
</dbReference>
<evidence type="ECO:0000256" key="3">
    <source>
        <dbReference type="SAM" id="SignalP"/>
    </source>
</evidence>
<feature type="chain" id="PRO_5047048834" description="Tyrosine-protein kinase catalytic domain-containing protein" evidence="3">
    <location>
        <begin position="26"/>
        <end position="589"/>
    </location>
</feature>
<gene>
    <name evidence="5" type="ORF">ODALV1_LOCUS18132</name>
</gene>